<sequence length="364" mass="38402">MERYYQAALTMVPGLGNSRLNSLVAFFGSARQAWMASRRDLFLCGCLDETIGNNILAQREKIDIHKMAAAWEQKGIGVVCAADAAFPDRLRRIFDPPQVLYYRGRLPVDELLIAVVGARRASAYGRNAALSLAAGLAAAGAGVVSGAARGVDSAAHEGALSAGGYTVAVLGCGVDVVYPPENGRLLARIAEQGAIVSEYWPGTDPLPHHFPVRNRIISGLARGVAVVEAAEKSGSLITADWALEQGRDVFAVPGSIFSATSAGANKLIKQGAKPVTAAADILEEYGLTRAADGRPGRPEPAGDEGRVWAALSCDTPLTVDELIMRVGLPAPVVTYILLQLVLKDLAAEFGGQRYVRLPGRESGE</sequence>
<dbReference type="InterPro" id="IPR036388">
    <property type="entry name" value="WH-like_DNA-bd_sf"/>
</dbReference>
<dbReference type="PANTHER" id="PTHR43022">
    <property type="entry name" value="PROTEIN SMF"/>
    <property type="match status" value="1"/>
</dbReference>
<dbReference type="InterPro" id="IPR057666">
    <property type="entry name" value="DrpA_SLOG"/>
</dbReference>
<dbReference type="PANTHER" id="PTHR43022:SF1">
    <property type="entry name" value="PROTEIN SMF"/>
    <property type="match status" value="1"/>
</dbReference>
<comment type="caution">
    <text evidence="4">The sequence shown here is derived from an EMBL/GenBank/DDBJ whole genome shotgun (WGS) entry which is preliminary data.</text>
</comment>
<dbReference type="RefSeq" id="WP_413779794.1">
    <property type="nucleotide sequence ID" value="NZ_JAUOZS010000001.1"/>
</dbReference>
<evidence type="ECO:0000259" key="2">
    <source>
        <dbReference type="Pfam" id="PF02481"/>
    </source>
</evidence>
<feature type="domain" description="DprA winged helix" evidence="3">
    <location>
        <begin position="297"/>
        <end position="348"/>
    </location>
</feature>
<protein>
    <submittedName>
        <fullName evidence="4">DNA-processing protein DprA</fullName>
    </submittedName>
</protein>
<dbReference type="InterPro" id="IPR041614">
    <property type="entry name" value="DprA_WH"/>
</dbReference>
<dbReference type="NCBIfam" id="TIGR00732">
    <property type="entry name" value="dprA"/>
    <property type="match status" value="1"/>
</dbReference>
<dbReference type="Proteomes" id="UP001254848">
    <property type="component" value="Unassembled WGS sequence"/>
</dbReference>
<dbReference type="SUPFAM" id="SSF102405">
    <property type="entry name" value="MCP/YpsA-like"/>
    <property type="match status" value="1"/>
</dbReference>
<evidence type="ECO:0000259" key="3">
    <source>
        <dbReference type="Pfam" id="PF17782"/>
    </source>
</evidence>
<evidence type="ECO:0000313" key="5">
    <source>
        <dbReference type="Proteomes" id="UP001254848"/>
    </source>
</evidence>
<keyword evidence="5" id="KW-1185">Reference proteome</keyword>
<organism evidence="4 5">
    <name type="scientific">Anaeroselena agilis</name>
    <dbReference type="NCBI Taxonomy" id="3063788"/>
    <lineage>
        <taxon>Bacteria</taxon>
        <taxon>Bacillati</taxon>
        <taxon>Bacillota</taxon>
        <taxon>Negativicutes</taxon>
        <taxon>Acetonemataceae</taxon>
        <taxon>Anaeroselena</taxon>
    </lineage>
</organism>
<dbReference type="Gene3D" id="1.10.10.10">
    <property type="entry name" value="Winged helix-like DNA-binding domain superfamily/Winged helix DNA-binding domain"/>
    <property type="match status" value="1"/>
</dbReference>
<name>A0ABU3NYD7_9FIRM</name>
<comment type="similarity">
    <text evidence="1">Belongs to the DprA/Smf family.</text>
</comment>
<dbReference type="InterPro" id="IPR003488">
    <property type="entry name" value="DprA"/>
</dbReference>
<dbReference type="Gene3D" id="3.40.50.450">
    <property type="match status" value="1"/>
</dbReference>
<evidence type="ECO:0000313" key="4">
    <source>
        <dbReference type="EMBL" id="MDT8901278.1"/>
    </source>
</evidence>
<dbReference type="Pfam" id="PF02481">
    <property type="entry name" value="DNA_processg_A"/>
    <property type="match status" value="1"/>
</dbReference>
<reference evidence="4 5" key="1">
    <citation type="submission" date="2023-07" db="EMBL/GenBank/DDBJ databases">
        <title>The novel representative of Negativicutes class, Anaeroselena agilis gen. nov. sp. nov.</title>
        <authorList>
            <person name="Prokofeva M.I."/>
            <person name="Elcheninov A.G."/>
            <person name="Klyukina A."/>
            <person name="Kublanov I.V."/>
            <person name="Frolov E.N."/>
            <person name="Podosokorskaya O.A."/>
        </authorList>
    </citation>
    <scope>NUCLEOTIDE SEQUENCE [LARGE SCALE GENOMIC DNA]</scope>
    <source>
        <strain evidence="4 5">4137-cl</strain>
    </source>
</reference>
<dbReference type="Pfam" id="PF17782">
    <property type="entry name" value="WHD_DprA"/>
    <property type="match status" value="1"/>
</dbReference>
<accession>A0ABU3NYD7</accession>
<feature type="domain" description="Smf/DprA SLOG" evidence="2">
    <location>
        <begin position="78"/>
        <end position="285"/>
    </location>
</feature>
<gene>
    <name evidence="4" type="primary">dprA</name>
    <name evidence="4" type="ORF">Q4T40_08520</name>
</gene>
<proteinExistence type="inferred from homology"/>
<dbReference type="EMBL" id="JAUOZS010000001">
    <property type="protein sequence ID" value="MDT8901278.1"/>
    <property type="molecule type" value="Genomic_DNA"/>
</dbReference>
<evidence type="ECO:0000256" key="1">
    <source>
        <dbReference type="ARBA" id="ARBA00006525"/>
    </source>
</evidence>